<dbReference type="GO" id="GO:0008168">
    <property type="term" value="F:methyltransferase activity"/>
    <property type="evidence" value="ECO:0007669"/>
    <property type="project" value="UniProtKB-KW"/>
</dbReference>
<dbReference type="Proteomes" id="UP001420932">
    <property type="component" value="Unassembled WGS sequence"/>
</dbReference>
<proteinExistence type="inferred from homology"/>
<dbReference type="Pfam" id="PF02353">
    <property type="entry name" value="CMAS"/>
    <property type="match status" value="1"/>
</dbReference>
<organism evidence="5 6">
    <name type="scientific">Stephania yunnanensis</name>
    <dbReference type="NCBI Taxonomy" id="152371"/>
    <lineage>
        <taxon>Eukaryota</taxon>
        <taxon>Viridiplantae</taxon>
        <taxon>Streptophyta</taxon>
        <taxon>Embryophyta</taxon>
        <taxon>Tracheophyta</taxon>
        <taxon>Spermatophyta</taxon>
        <taxon>Magnoliopsida</taxon>
        <taxon>Ranunculales</taxon>
        <taxon>Menispermaceae</taxon>
        <taxon>Menispermoideae</taxon>
        <taxon>Cissampelideae</taxon>
        <taxon>Stephania</taxon>
    </lineage>
</organism>
<dbReference type="GO" id="GO:0032259">
    <property type="term" value="P:methylation"/>
    <property type="evidence" value="ECO:0007669"/>
    <property type="project" value="UniProtKB-KW"/>
</dbReference>
<keyword evidence="3" id="KW-0808">Transferase</keyword>
<evidence type="ECO:0000313" key="6">
    <source>
        <dbReference type="Proteomes" id="UP001420932"/>
    </source>
</evidence>
<evidence type="ECO:0000256" key="2">
    <source>
        <dbReference type="ARBA" id="ARBA00022603"/>
    </source>
</evidence>
<evidence type="ECO:0000256" key="4">
    <source>
        <dbReference type="ARBA" id="ARBA00022691"/>
    </source>
</evidence>
<dbReference type="EMBL" id="JBBNAF010000051">
    <property type="protein sequence ID" value="KAK9081631.1"/>
    <property type="molecule type" value="Genomic_DNA"/>
</dbReference>
<evidence type="ECO:0000256" key="1">
    <source>
        <dbReference type="ARBA" id="ARBA00010815"/>
    </source>
</evidence>
<keyword evidence="4" id="KW-0949">S-adenosyl-L-methionine</keyword>
<comment type="caution">
    <text evidence="5">The sequence shown here is derived from an EMBL/GenBank/DDBJ whole genome shotgun (WGS) entry which is preliminary data.</text>
</comment>
<dbReference type="CDD" id="cd02440">
    <property type="entry name" value="AdoMet_MTases"/>
    <property type="match status" value="1"/>
</dbReference>
<evidence type="ECO:0000313" key="5">
    <source>
        <dbReference type="EMBL" id="KAK9081631.1"/>
    </source>
</evidence>
<dbReference type="PANTHER" id="PTHR43832">
    <property type="match status" value="1"/>
</dbReference>
<keyword evidence="2" id="KW-0489">Methyltransferase</keyword>
<sequence length="218" mass="24732">MVVASTRGSPFTTVSSRTGNMILANKNIFKMTLTILHLPNRKLVAKEVTDYENKLYTRMRLWEFADQYVIEPTDGNSGSSLSISRVDGNQCFVESPYNYDSGVEPMGDLNHRLPSHPVVASIVDFEENIQFFAQKFDETDLLLLCYFKDDSITLNEAEIAMLDLYCERSQIKDGHRVLDLGCGHGALTVHVARKYKNCHVTGITYSISQKEYIEEQCK</sequence>
<keyword evidence="6" id="KW-1185">Reference proteome</keyword>
<accession>A0AAP0HEE7</accession>
<dbReference type="Gene3D" id="3.40.50.150">
    <property type="entry name" value="Vaccinia Virus protein VP39"/>
    <property type="match status" value="1"/>
</dbReference>
<comment type="similarity">
    <text evidence="1">Belongs to the CFA/CMAS family.</text>
</comment>
<dbReference type="InterPro" id="IPR029063">
    <property type="entry name" value="SAM-dependent_MTases_sf"/>
</dbReference>
<dbReference type="AlphaFoldDB" id="A0AAP0HEE7"/>
<name>A0AAP0HEE7_9MAGN</name>
<dbReference type="PANTHER" id="PTHR43832:SF1">
    <property type="entry name" value="S-ADENOSYL-L-METHIONINE-DEPENDENT METHYLTRANSFERASES SUPERFAMILY PROTEIN"/>
    <property type="match status" value="1"/>
</dbReference>
<reference evidence="5 6" key="1">
    <citation type="submission" date="2024-01" db="EMBL/GenBank/DDBJ databases">
        <title>Genome assemblies of Stephania.</title>
        <authorList>
            <person name="Yang L."/>
        </authorList>
    </citation>
    <scope>NUCLEOTIDE SEQUENCE [LARGE SCALE GENOMIC DNA]</scope>
    <source>
        <strain evidence="5">YNDBR</strain>
        <tissue evidence="5">Leaf</tissue>
    </source>
</reference>
<gene>
    <name evidence="5" type="ORF">Syun_031414</name>
</gene>
<evidence type="ECO:0000256" key="3">
    <source>
        <dbReference type="ARBA" id="ARBA00022679"/>
    </source>
</evidence>
<dbReference type="SUPFAM" id="SSF53335">
    <property type="entry name" value="S-adenosyl-L-methionine-dependent methyltransferases"/>
    <property type="match status" value="1"/>
</dbReference>
<protein>
    <submittedName>
        <fullName evidence="5">Uncharacterized protein</fullName>
    </submittedName>
</protein>